<dbReference type="PROSITE" id="PS51755">
    <property type="entry name" value="OMPR_PHOB"/>
    <property type="match status" value="1"/>
</dbReference>
<evidence type="ECO:0000256" key="4">
    <source>
        <dbReference type="ARBA" id="ARBA00023125"/>
    </source>
</evidence>
<dbReference type="GO" id="GO:0006355">
    <property type="term" value="P:regulation of DNA-templated transcription"/>
    <property type="evidence" value="ECO:0007669"/>
    <property type="project" value="InterPro"/>
</dbReference>
<evidence type="ECO:0000313" key="12">
    <source>
        <dbReference type="Proteomes" id="UP000265724"/>
    </source>
</evidence>
<organism evidence="11 13">
    <name type="scientific">Candidatus Cryosericum hinesii</name>
    <dbReference type="NCBI Taxonomy" id="2290915"/>
    <lineage>
        <taxon>Bacteria</taxon>
        <taxon>Pseudomonadati</taxon>
        <taxon>Caldisericota/Cryosericota group</taxon>
        <taxon>Candidatus Cryosericota</taxon>
        <taxon>Candidatus Cryosericia</taxon>
        <taxon>Candidatus Cryosericales</taxon>
        <taxon>Candidatus Cryosericaceae</taxon>
        <taxon>Candidatus Cryosericum</taxon>
    </lineage>
</organism>
<evidence type="ECO:0000256" key="3">
    <source>
        <dbReference type="ARBA" id="ARBA00023015"/>
    </source>
</evidence>
<dbReference type="SMART" id="SM00862">
    <property type="entry name" value="Trans_reg_C"/>
    <property type="match status" value="1"/>
</dbReference>
<protein>
    <submittedName>
        <fullName evidence="11">DNA-binding response regulator</fullName>
    </submittedName>
</protein>
<dbReference type="Proteomes" id="UP000266042">
    <property type="component" value="Unassembled WGS sequence"/>
</dbReference>
<keyword evidence="5" id="KW-0804">Transcription</keyword>
<dbReference type="PANTHER" id="PTHR48111">
    <property type="entry name" value="REGULATOR OF RPOS"/>
    <property type="match status" value="1"/>
</dbReference>
<dbReference type="GO" id="GO:0005829">
    <property type="term" value="C:cytosol"/>
    <property type="evidence" value="ECO:0007669"/>
    <property type="project" value="TreeGrafter"/>
</dbReference>
<dbReference type="Gene3D" id="6.10.250.690">
    <property type="match status" value="1"/>
</dbReference>
<feature type="domain" description="Response regulatory" evidence="8">
    <location>
        <begin position="23"/>
        <end position="138"/>
    </location>
</feature>
<dbReference type="CDD" id="cd00383">
    <property type="entry name" value="trans_reg_C"/>
    <property type="match status" value="1"/>
</dbReference>
<gene>
    <name evidence="10" type="ORF">SMC2_08400</name>
    <name evidence="11" type="ORF">SMC3_05200</name>
</gene>
<evidence type="ECO:0000256" key="1">
    <source>
        <dbReference type="ARBA" id="ARBA00022553"/>
    </source>
</evidence>
<evidence type="ECO:0000313" key="13">
    <source>
        <dbReference type="Proteomes" id="UP000266042"/>
    </source>
</evidence>
<evidence type="ECO:0000256" key="5">
    <source>
        <dbReference type="ARBA" id="ARBA00023163"/>
    </source>
</evidence>
<dbReference type="InterPro" id="IPR036388">
    <property type="entry name" value="WH-like_DNA-bd_sf"/>
</dbReference>
<accession>A0A398DCV5</accession>
<dbReference type="InterPro" id="IPR039420">
    <property type="entry name" value="WalR-like"/>
</dbReference>
<dbReference type="FunFam" id="3.40.50.2300:FF:000002">
    <property type="entry name" value="DNA-binding response regulator PhoP"/>
    <property type="match status" value="1"/>
</dbReference>
<dbReference type="GO" id="GO:0000976">
    <property type="term" value="F:transcription cis-regulatory region binding"/>
    <property type="evidence" value="ECO:0007669"/>
    <property type="project" value="TreeGrafter"/>
</dbReference>
<dbReference type="EMBL" id="QXIX01000059">
    <property type="protein sequence ID" value="RIE11689.1"/>
    <property type="molecule type" value="Genomic_DNA"/>
</dbReference>
<dbReference type="InterPro" id="IPR001867">
    <property type="entry name" value="OmpR/PhoB-type_DNA-bd"/>
</dbReference>
<dbReference type="GO" id="GO:0032993">
    <property type="term" value="C:protein-DNA complex"/>
    <property type="evidence" value="ECO:0007669"/>
    <property type="project" value="TreeGrafter"/>
</dbReference>
<evidence type="ECO:0000313" key="11">
    <source>
        <dbReference type="EMBL" id="RIE12965.1"/>
    </source>
</evidence>
<reference evidence="12 13" key="1">
    <citation type="submission" date="2018-09" db="EMBL/GenBank/DDBJ databases">
        <title>Discovery and Ecogenomic Context for Candidatus Cryosericales, a Global Caldiserica Order Active in Thawing Permafrost.</title>
        <authorList>
            <person name="Martinez M.A."/>
            <person name="Woodcroft B.J."/>
            <person name="Ignacio Espinoza J.C."/>
            <person name="Zayed A."/>
            <person name="Singleton C.M."/>
            <person name="Boyd J."/>
            <person name="Li Y.-F."/>
            <person name="Purvine S."/>
            <person name="Maughan H."/>
            <person name="Hodgkins S.B."/>
            <person name="Anderson D."/>
            <person name="Sederholm M."/>
            <person name="Temperton B."/>
            <person name="Saleska S.R."/>
            <person name="Tyson G.W."/>
            <person name="Rich V.I."/>
        </authorList>
    </citation>
    <scope>NUCLEOTIDE SEQUENCE [LARGE SCALE GENOMIC DNA]</scope>
    <source>
        <strain evidence="10 12">SMC2</strain>
        <strain evidence="11 13">SMC3</strain>
    </source>
</reference>
<dbReference type="SMART" id="SM00448">
    <property type="entry name" value="REC"/>
    <property type="match status" value="1"/>
</dbReference>
<sequence length="254" mass="28546">MLVSSRCAGGPVTLEERRRATMRVLVVEDEPTMLSALSDALTHERLAVDTALDGRDALGRVHIEQAYDLVLLDLMMPHMDGLTFLRTIRSEGYTIPVLVLTARDLTNDKVTGLDAGADDYLTKPFDLNELLARVRALLRRDENHKTSVLRAGDVELDIVTHICKLHDVVVQLATKEEQLLEYLLRNQGRIVPREELEDHLWDAKASLWSDTLRTHVRYLRAKLDTDPTHPLITTVRGLGYGIVAPSDKEDGHDS</sequence>
<dbReference type="InterPro" id="IPR001789">
    <property type="entry name" value="Sig_transdc_resp-reg_receiver"/>
</dbReference>
<evidence type="ECO:0000259" key="9">
    <source>
        <dbReference type="PROSITE" id="PS51755"/>
    </source>
</evidence>
<dbReference type="Pfam" id="PF00486">
    <property type="entry name" value="Trans_reg_C"/>
    <property type="match status" value="1"/>
</dbReference>
<dbReference type="Proteomes" id="UP000265724">
    <property type="component" value="Unassembled WGS sequence"/>
</dbReference>
<dbReference type="InterPro" id="IPR011006">
    <property type="entry name" value="CheY-like_superfamily"/>
</dbReference>
<dbReference type="AlphaFoldDB" id="A0A398DCV5"/>
<feature type="domain" description="OmpR/PhoB-type" evidence="9">
    <location>
        <begin position="146"/>
        <end position="244"/>
    </location>
</feature>
<name>A0A398DCV5_9BACT</name>
<evidence type="ECO:0000256" key="7">
    <source>
        <dbReference type="PROSITE-ProRule" id="PRU01091"/>
    </source>
</evidence>
<evidence type="ECO:0000256" key="2">
    <source>
        <dbReference type="ARBA" id="ARBA00023012"/>
    </source>
</evidence>
<dbReference type="PANTHER" id="PTHR48111:SF22">
    <property type="entry name" value="REGULATOR OF RPOS"/>
    <property type="match status" value="1"/>
</dbReference>
<comment type="caution">
    <text evidence="11">The sequence shown here is derived from an EMBL/GenBank/DDBJ whole genome shotgun (WGS) entry which is preliminary data.</text>
</comment>
<evidence type="ECO:0000313" key="10">
    <source>
        <dbReference type="EMBL" id="RIE11689.1"/>
    </source>
</evidence>
<dbReference type="Gene3D" id="3.40.50.2300">
    <property type="match status" value="1"/>
</dbReference>
<dbReference type="EMBL" id="QXIW01000027">
    <property type="protein sequence ID" value="RIE12965.1"/>
    <property type="molecule type" value="Genomic_DNA"/>
</dbReference>
<feature type="modified residue" description="4-aspartylphosphate" evidence="6">
    <location>
        <position position="73"/>
    </location>
</feature>
<keyword evidence="2" id="KW-0902">Two-component regulatory system</keyword>
<evidence type="ECO:0000256" key="6">
    <source>
        <dbReference type="PROSITE-ProRule" id="PRU00169"/>
    </source>
</evidence>
<dbReference type="PROSITE" id="PS50110">
    <property type="entry name" value="RESPONSE_REGULATORY"/>
    <property type="match status" value="1"/>
</dbReference>
<keyword evidence="4 7" id="KW-0238">DNA-binding</keyword>
<feature type="DNA-binding region" description="OmpR/PhoB-type" evidence="7">
    <location>
        <begin position="146"/>
        <end position="244"/>
    </location>
</feature>
<evidence type="ECO:0000259" key="8">
    <source>
        <dbReference type="PROSITE" id="PS50110"/>
    </source>
</evidence>
<proteinExistence type="predicted"/>
<dbReference type="Gene3D" id="1.10.10.10">
    <property type="entry name" value="Winged helix-like DNA-binding domain superfamily/Winged helix DNA-binding domain"/>
    <property type="match status" value="1"/>
</dbReference>
<dbReference type="SUPFAM" id="SSF52172">
    <property type="entry name" value="CheY-like"/>
    <property type="match status" value="1"/>
</dbReference>
<keyword evidence="3" id="KW-0805">Transcription regulation</keyword>
<keyword evidence="12" id="KW-1185">Reference proteome</keyword>
<dbReference type="GO" id="GO:0000156">
    <property type="term" value="F:phosphorelay response regulator activity"/>
    <property type="evidence" value="ECO:0007669"/>
    <property type="project" value="TreeGrafter"/>
</dbReference>
<keyword evidence="1 6" id="KW-0597">Phosphoprotein</keyword>
<dbReference type="Pfam" id="PF00072">
    <property type="entry name" value="Response_reg"/>
    <property type="match status" value="1"/>
</dbReference>